<dbReference type="EMBL" id="ML143579">
    <property type="protein sequence ID" value="TBU21750.1"/>
    <property type="molecule type" value="Genomic_DNA"/>
</dbReference>
<proteinExistence type="predicted"/>
<accession>A0A4Q9M4C8</accession>
<feature type="region of interest" description="Disordered" evidence="1">
    <location>
        <begin position="38"/>
        <end position="59"/>
    </location>
</feature>
<evidence type="ECO:0000313" key="2">
    <source>
        <dbReference type="EMBL" id="TBU21750.1"/>
    </source>
</evidence>
<dbReference type="Proteomes" id="UP000292957">
    <property type="component" value="Unassembled WGS sequence"/>
</dbReference>
<reference evidence="2" key="1">
    <citation type="submission" date="2019-01" db="EMBL/GenBank/DDBJ databases">
        <title>Draft genome sequences of three monokaryotic isolates of the white-rot basidiomycete fungus Dichomitus squalens.</title>
        <authorList>
            <consortium name="DOE Joint Genome Institute"/>
            <person name="Lopez S.C."/>
            <person name="Andreopoulos B."/>
            <person name="Pangilinan J."/>
            <person name="Lipzen A."/>
            <person name="Riley R."/>
            <person name="Ahrendt S."/>
            <person name="Ng V."/>
            <person name="Barry K."/>
            <person name="Daum C."/>
            <person name="Grigoriev I.V."/>
            <person name="Hilden K.S."/>
            <person name="Makela M.R."/>
            <person name="de Vries R.P."/>
        </authorList>
    </citation>
    <scope>NUCLEOTIDE SEQUENCE [LARGE SCALE GENOMIC DNA]</scope>
    <source>
        <strain evidence="2">OM18370.1</strain>
    </source>
</reference>
<gene>
    <name evidence="2" type="ORF">BD311DRAFT_771653</name>
</gene>
<name>A0A4Q9M4C8_9APHY</name>
<evidence type="ECO:0000256" key="1">
    <source>
        <dbReference type="SAM" id="MobiDB-lite"/>
    </source>
</evidence>
<sequence>MRRLMAVCLLFPASSTTTHRTIAGNILSKLNRSCSEDHTDSRLAHASGTHESNRSHSDYQRHVLTGSLDESRVEVCRHHALYT</sequence>
<organism evidence="2">
    <name type="scientific">Dichomitus squalens</name>
    <dbReference type="NCBI Taxonomy" id="114155"/>
    <lineage>
        <taxon>Eukaryota</taxon>
        <taxon>Fungi</taxon>
        <taxon>Dikarya</taxon>
        <taxon>Basidiomycota</taxon>
        <taxon>Agaricomycotina</taxon>
        <taxon>Agaricomycetes</taxon>
        <taxon>Polyporales</taxon>
        <taxon>Polyporaceae</taxon>
        <taxon>Dichomitus</taxon>
    </lineage>
</organism>
<protein>
    <submittedName>
        <fullName evidence="2">Uncharacterized protein</fullName>
    </submittedName>
</protein>
<dbReference type="AlphaFoldDB" id="A0A4Q9M4C8"/>